<dbReference type="Proteomes" id="UP000604046">
    <property type="component" value="Unassembled WGS sequence"/>
</dbReference>
<gene>
    <name evidence="1" type="ORF">SNAT2548_LOCUS29512</name>
</gene>
<dbReference type="PROSITE" id="PS50096">
    <property type="entry name" value="IQ"/>
    <property type="match status" value="2"/>
</dbReference>
<accession>A0A812THH8</accession>
<sequence>MASCPFWGSVAYRNYRETAEVVAKGGASHLQSPPPAPLSAERLLSAANVVRSVVRSYQAKVLLASLESEQAELERIQVAAAKIIQSAVRCFQVQRQLQDFADMLRGSLLWQGACRRFTAQAALLKAWDTHERQRVAAAVKLQAAQRSFRAQRELARRKAMRDGLLLLGPKEHQCVRLFQRCGRRYLACLVVAEAEKHRWRCARHIQAHWRGCKCRRELADTLSEWRRRRNLAGSPDMWK</sequence>
<proteinExistence type="predicted"/>
<dbReference type="Pfam" id="PF00612">
    <property type="entry name" value="IQ"/>
    <property type="match status" value="2"/>
</dbReference>
<comment type="caution">
    <text evidence="1">The sequence shown here is derived from an EMBL/GenBank/DDBJ whole genome shotgun (WGS) entry which is preliminary data.</text>
</comment>
<dbReference type="EMBL" id="CAJNDS010002564">
    <property type="protein sequence ID" value="CAE7527099.1"/>
    <property type="molecule type" value="Genomic_DNA"/>
</dbReference>
<dbReference type="SMART" id="SM00015">
    <property type="entry name" value="IQ"/>
    <property type="match status" value="3"/>
</dbReference>
<dbReference type="AlphaFoldDB" id="A0A812THH8"/>
<keyword evidence="2" id="KW-1185">Reference proteome</keyword>
<evidence type="ECO:0000313" key="2">
    <source>
        <dbReference type="Proteomes" id="UP000604046"/>
    </source>
</evidence>
<organism evidence="1 2">
    <name type="scientific">Symbiodinium natans</name>
    <dbReference type="NCBI Taxonomy" id="878477"/>
    <lineage>
        <taxon>Eukaryota</taxon>
        <taxon>Sar</taxon>
        <taxon>Alveolata</taxon>
        <taxon>Dinophyceae</taxon>
        <taxon>Suessiales</taxon>
        <taxon>Symbiodiniaceae</taxon>
        <taxon>Symbiodinium</taxon>
    </lineage>
</organism>
<reference evidence="1" key="1">
    <citation type="submission" date="2021-02" db="EMBL/GenBank/DDBJ databases">
        <authorList>
            <person name="Dougan E. K."/>
            <person name="Rhodes N."/>
            <person name="Thang M."/>
            <person name="Chan C."/>
        </authorList>
    </citation>
    <scope>NUCLEOTIDE SEQUENCE</scope>
</reference>
<name>A0A812THH8_9DINO</name>
<dbReference type="InterPro" id="IPR000048">
    <property type="entry name" value="IQ_motif_EF-hand-BS"/>
</dbReference>
<evidence type="ECO:0000313" key="1">
    <source>
        <dbReference type="EMBL" id="CAE7527099.1"/>
    </source>
</evidence>
<protein>
    <submittedName>
        <fullName evidence="1">Uncharacterized protein</fullName>
    </submittedName>
</protein>